<proteinExistence type="inferred from homology"/>
<dbReference type="Gene3D" id="1.20.1250.20">
    <property type="entry name" value="MFS general substrate transporter like domains"/>
    <property type="match status" value="1"/>
</dbReference>
<dbReference type="PROSITE" id="PS50850">
    <property type="entry name" value="MFS"/>
    <property type="match status" value="1"/>
</dbReference>
<dbReference type="InterPro" id="IPR023495">
    <property type="entry name" value="Sugar_effux_transptr_put"/>
</dbReference>
<evidence type="ECO:0000256" key="3">
    <source>
        <dbReference type="ARBA" id="ARBA00022475"/>
    </source>
</evidence>
<evidence type="ECO:0000256" key="9">
    <source>
        <dbReference type="HAMAP-Rule" id="MF_00517"/>
    </source>
</evidence>
<evidence type="ECO:0000313" key="12">
    <source>
        <dbReference type="Proteomes" id="UP000254821"/>
    </source>
</evidence>
<dbReference type="CDD" id="cd17324">
    <property type="entry name" value="MFS_NepI_like"/>
    <property type="match status" value="1"/>
</dbReference>
<feature type="transmembrane region" description="Helical" evidence="9">
    <location>
        <begin position="382"/>
        <end position="401"/>
    </location>
</feature>
<dbReference type="PANTHER" id="PTHR43124:SF4">
    <property type="entry name" value="SUGAR EFFLUX TRANSPORTER"/>
    <property type="match status" value="1"/>
</dbReference>
<dbReference type="SUPFAM" id="SSF103473">
    <property type="entry name" value="MFS general substrate transporter"/>
    <property type="match status" value="1"/>
</dbReference>
<name>A0A377PJH5_HAFAL</name>
<feature type="transmembrane region" description="Helical" evidence="9">
    <location>
        <begin position="156"/>
        <end position="177"/>
    </location>
</feature>
<feature type="domain" description="Major facilitator superfamily (MFS) profile" evidence="10">
    <location>
        <begin position="31"/>
        <end position="405"/>
    </location>
</feature>
<feature type="transmembrane region" description="Helical" evidence="9">
    <location>
        <begin position="350"/>
        <end position="370"/>
    </location>
</feature>
<keyword evidence="7 9" id="KW-1133">Transmembrane helix</keyword>
<keyword evidence="3 9" id="KW-1003">Cell membrane</keyword>
<dbReference type="GO" id="GO:0005886">
    <property type="term" value="C:plasma membrane"/>
    <property type="evidence" value="ECO:0007669"/>
    <property type="project" value="UniProtKB-SubCell"/>
</dbReference>
<feature type="transmembrane region" description="Helical" evidence="9">
    <location>
        <begin position="65"/>
        <end position="85"/>
    </location>
</feature>
<dbReference type="InterPro" id="IPR020846">
    <property type="entry name" value="MFS_dom"/>
</dbReference>
<comment type="subcellular location">
    <subcellularLocation>
        <location evidence="1 9">Cell membrane</location>
        <topology evidence="1 9">Multi-pass membrane protein</topology>
    </subcellularLocation>
</comment>
<keyword evidence="5 9" id="KW-0762">Sugar transport</keyword>
<feature type="transmembrane region" description="Helical" evidence="9">
    <location>
        <begin position="183"/>
        <end position="205"/>
    </location>
</feature>
<comment type="function">
    <text evidence="9">Involved in the efflux of sugars. The physiological role may be the reduction of the intracellular concentration of toxic sugars or sugar metabolites.</text>
</comment>
<dbReference type="InterPro" id="IPR011701">
    <property type="entry name" value="MFS"/>
</dbReference>
<dbReference type="PANTHER" id="PTHR43124">
    <property type="entry name" value="PURINE EFFLUX PUMP PBUE"/>
    <property type="match status" value="1"/>
</dbReference>
<keyword evidence="4" id="KW-0997">Cell inner membrane</keyword>
<evidence type="ECO:0000256" key="8">
    <source>
        <dbReference type="ARBA" id="ARBA00023136"/>
    </source>
</evidence>
<dbReference type="EMBL" id="UGHP01000001">
    <property type="protein sequence ID" value="STQ80380.1"/>
    <property type="molecule type" value="Genomic_DNA"/>
</dbReference>
<feature type="transmembrane region" description="Helical" evidence="9">
    <location>
        <begin position="226"/>
        <end position="249"/>
    </location>
</feature>
<feature type="transmembrane region" description="Helical" evidence="9">
    <location>
        <begin position="126"/>
        <end position="144"/>
    </location>
</feature>
<keyword evidence="8 9" id="KW-0472">Membrane</keyword>
<comment type="similarity">
    <text evidence="9">Belongs to the major facilitator superfamily. SotB (TC 2.A.1.2) family.</text>
</comment>
<reference evidence="11 12" key="1">
    <citation type="submission" date="2018-06" db="EMBL/GenBank/DDBJ databases">
        <authorList>
            <consortium name="Pathogen Informatics"/>
            <person name="Doyle S."/>
        </authorList>
    </citation>
    <scope>NUCLEOTIDE SEQUENCE [LARGE SCALE GENOMIC DNA]</scope>
    <source>
        <strain evidence="11 12">NCTC8105</strain>
    </source>
</reference>
<feature type="transmembrane region" description="Helical" evidence="9">
    <location>
        <begin position="97"/>
        <end position="120"/>
    </location>
</feature>
<evidence type="ECO:0000256" key="5">
    <source>
        <dbReference type="ARBA" id="ARBA00022597"/>
    </source>
</evidence>
<dbReference type="NCBIfam" id="NF002921">
    <property type="entry name" value="PRK03545.1"/>
    <property type="match status" value="1"/>
</dbReference>
<feature type="transmembrane region" description="Helical" evidence="9">
    <location>
        <begin position="291"/>
        <end position="310"/>
    </location>
</feature>
<evidence type="ECO:0000256" key="7">
    <source>
        <dbReference type="ARBA" id="ARBA00022989"/>
    </source>
</evidence>
<evidence type="ECO:0000259" key="10">
    <source>
        <dbReference type="PROSITE" id="PS50850"/>
    </source>
</evidence>
<dbReference type="InterPro" id="IPR050189">
    <property type="entry name" value="MFS_Efflux_Transporters"/>
</dbReference>
<evidence type="ECO:0000256" key="6">
    <source>
        <dbReference type="ARBA" id="ARBA00022692"/>
    </source>
</evidence>
<dbReference type="GO" id="GO:0015144">
    <property type="term" value="F:carbohydrate transmembrane transporter activity"/>
    <property type="evidence" value="ECO:0007669"/>
    <property type="project" value="UniProtKB-UniRule"/>
</dbReference>
<evidence type="ECO:0000256" key="4">
    <source>
        <dbReference type="ARBA" id="ARBA00022519"/>
    </source>
</evidence>
<dbReference type="Pfam" id="PF07690">
    <property type="entry name" value="MFS_1"/>
    <property type="match status" value="1"/>
</dbReference>
<dbReference type="InterPro" id="IPR036259">
    <property type="entry name" value="MFS_trans_sf"/>
</dbReference>
<feature type="transmembrane region" description="Helical" evidence="9">
    <location>
        <begin position="261"/>
        <end position="284"/>
    </location>
</feature>
<evidence type="ECO:0000256" key="2">
    <source>
        <dbReference type="ARBA" id="ARBA00022448"/>
    </source>
</evidence>
<gene>
    <name evidence="9 11" type="primary">sotB</name>
    <name evidence="11" type="ORF">NCTC8105_02499</name>
</gene>
<feature type="transmembrane region" description="Helical" evidence="9">
    <location>
        <begin position="316"/>
        <end position="338"/>
    </location>
</feature>
<keyword evidence="2 9" id="KW-0813">Transport</keyword>
<protein>
    <recommendedName>
        <fullName evidence="9">Probable sugar efflux transporter</fullName>
    </recommendedName>
</protein>
<evidence type="ECO:0000256" key="1">
    <source>
        <dbReference type="ARBA" id="ARBA00004651"/>
    </source>
</evidence>
<keyword evidence="6 9" id="KW-0812">Transmembrane</keyword>
<accession>A0A377PJH5</accession>
<sequence>MLVTEKFPPVFLTLVSAMNPTPVSRKTAWLRVVTLAVAAFIFNTTEFVPVGLLSDIAASFSMSTAQVGLMLTIYAWVVGLMSLPFMLMTSQMERRGLLVKIFILFIASHALSVVAWNFWILVLSRIGIALAHAVFWSITASLAIRLAPAGKKAQALSLLATGTALAMVLGLPLGRIIGQYLGWRTTFMVIGIVATMTLICVIKLLPKLPSEHSGSLKSIPILMKRPALLCLYALTVVVVTAHYTAYSYIEPFIQSVALMSQGFATMLLLVLGAAGILGSVLFSMLGNKHPATLIIGAIVLLTLSLVLLLPAASSPIWIALLCVVWGIAIMTIGLGMQVKVLAMAPDATDVAMSLYSGIFNIGIGAGALLGNQVSIHLSMANIGYIGAVLALASLMWCIFIFRRYAEILAKGY</sequence>
<dbReference type="HAMAP" id="MF_00517">
    <property type="entry name" value="MFS_SotB"/>
    <property type="match status" value="1"/>
</dbReference>
<dbReference type="Proteomes" id="UP000254821">
    <property type="component" value="Unassembled WGS sequence"/>
</dbReference>
<evidence type="ECO:0000313" key="11">
    <source>
        <dbReference type="EMBL" id="STQ80380.1"/>
    </source>
</evidence>
<organism evidence="11 12">
    <name type="scientific">Hafnia alvei</name>
    <dbReference type="NCBI Taxonomy" id="569"/>
    <lineage>
        <taxon>Bacteria</taxon>
        <taxon>Pseudomonadati</taxon>
        <taxon>Pseudomonadota</taxon>
        <taxon>Gammaproteobacteria</taxon>
        <taxon>Enterobacterales</taxon>
        <taxon>Hafniaceae</taxon>
        <taxon>Hafnia</taxon>
    </lineage>
</organism>
<dbReference type="AlphaFoldDB" id="A0A377PJH5"/>
<feature type="transmembrane region" description="Helical" evidence="9">
    <location>
        <begin position="28"/>
        <end position="45"/>
    </location>
</feature>